<keyword evidence="1" id="KW-0175">Coiled coil</keyword>
<name>A0A2N5DSX3_9GAMM</name>
<organism evidence="2 3">
    <name type="scientific">Chimaeribacter californicus</name>
    <dbReference type="NCBI Taxonomy" id="2060067"/>
    <lineage>
        <taxon>Bacteria</taxon>
        <taxon>Pseudomonadati</taxon>
        <taxon>Pseudomonadota</taxon>
        <taxon>Gammaproteobacteria</taxon>
        <taxon>Enterobacterales</taxon>
        <taxon>Yersiniaceae</taxon>
        <taxon>Chimaeribacter</taxon>
    </lineage>
</organism>
<sequence>MHEVINDGFNHLIGQLNYALSRVKGDDLSGRYITNCIDGMHTLAQELAEVANADADSLDGAVEALENKRMANGLLQHQLNEFKEKLALSDARLEGLDAEIADAVEQAVHKLELLVSDLEAKLDQAKLEMQSKDNMLATYAERDKRMTARLRELELMEPEKQKAKKVQYQNEARELRASVKELSQALNADRLQRLKLKSDNTLMLSQLEQARTRNDELARHIERANGLAEGYRYETKSADGTPVHFYLHRFFTGVRVERDHAQRPRYVNNLDFSLQIRSSIGISCDAKVNEWGRPHYYIIPLLKDIWPEDIYEELQVIYRDELKAVNPLLVARMEWAESVRIEDIQGLRPAILAALQADDYKTLRDVVMLDVDELEKTKGLGKK</sequence>
<reference evidence="2 3" key="1">
    <citation type="submission" date="2017-12" db="EMBL/GenBank/DDBJ databases">
        <title>Characterization of six clinical isolates of Enterochimera gen. nov., a novel genus of the Yersiniaciae family and the three species Enterochimera arupensis sp. nov., Enterochimera coloradensis sp. nov, and Enterochimera californica sp. nov.</title>
        <authorList>
            <person name="Rossi A."/>
            <person name="Fisher M."/>
        </authorList>
    </citation>
    <scope>NUCLEOTIDE SEQUENCE [LARGE SCALE GENOMIC DNA]</scope>
    <source>
        <strain evidence="3">2015-Iso6</strain>
    </source>
</reference>
<gene>
    <name evidence="2" type="ORF">CYR55_22830</name>
</gene>
<comment type="caution">
    <text evidence="2">The sequence shown here is derived from an EMBL/GenBank/DDBJ whole genome shotgun (WGS) entry which is preliminary data.</text>
</comment>
<keyword evidence="3" id="KW-1185">Reference proteome</keyword>
<protein>
    <submittedName>
        <fullName evidence="2">Uncharacterized protein</fullName>
    </submittedName>
</protein>
<feature type="coiled-coil region" evidence="1">
    <location>
        <begin position="48"/>
        <end position="227"/>
    </location>
</feature>
<accession>A0A2N5DSX3</accession>
<dbReference type="AlphaFoldDB" id="A0A2N5DSX3"/>
<dbReference type="Proteomes" id="UP000234240">
    <property type="component" value="Unassembled WGS sequence"/>
</dbReference>
<feature type="non-terminal residue" evidence="2">
    <location>
        <position position="383"/>
    </location>
</feature>
<dbReference type="EMBL" id="PJZF01000067">
    <property type="protein sequence ID" value="PLR29341.1"/>
    <property type="molecule type" value="Genomic_DNA"/>
</dbReference>
<evidence type="ECO:0000313" key="3">
    <source>
        <dbReference type="Proteomes" id="UP000234240"/>
    </source>
</evidence>
<evidence type="ECO:0000313" key="2">
    <source>
        <dbReference type="EMBL" id="PLR29341.1"/>
    </source>
</evidence>
<proteinExistence type="predicted"/>
<evidence type="ECO:0000256" key="1">
    <source>
        <dbReference type="SAM" id="Coils"/>
    </source>
</evidence>